<dbReference type="EMBL" id="GBRH01261359">
    <property type="protein sequence ID" value="JAD36536.1"/>
    <property type="molecule type" value="Transcribed_RNA"/>
</dbReference>
<accession>A0A0A8ZCJ8</accession>
<protein>
    <submittedName>
        <fullName evidence="1">Uncharacterized protein</fullName>
    </submittedName>
</protein>
<reference evidence="1" key="1">
    <citation type="submission" date="2014-09" db="EMBL/GenBank/DDBJ databases">
        <authorList>
            <person name="Magalhaes I.L.F."/>
            <person name="Oliveira U."/>
            <person name="Santos F.R."/>
            <person name="Vidigal T.H.D.A."/>
            <person name="Brescovit A.D."/>
            <person name="Santos A.J."/>
        </authorList>
    </citation>
    <scope>NUCLEOTIDE SEQUENCE</scope>
    <source>
        <tissue evidence="1">Shoot tissue taken approximately 20 cm above the soil surface</tissue>
    </source>
</reference>
<organism evidence="1">
    <name type="scientific">Arundo donax</name>
    <name type="common">Giant reed</name>
    <name type="synonym">Donax arundinaceus</name>
    <dbReference type="NCBI Taxonomy" id="35708"/>
    <lineage>
        <taxon>Eukaryota</taxon>
        <taxon>Viridiplantae</taxon>
        <taxon>Streptophyta</taxon>
        <taxon>Embryophyta</taxon>
        <taxon>Tracheophyta</taxon>
        <taxon>Spermatophyta</taxon>
        <taxon>Magnoliopsida</taxon>
        <taxon>Liliopsida</taxon>
        <taxon>Poales</taxon>
        <taxon>Poaceae</taxon>
        <taxon>PACMAD clade</taxon>
        <taxon>Arundinoideae</taxon>
        <taxon>Arundineae</taxon>
        <taxon>Arundo</taxon>
    </lineage>
</organism>
<reference evidence="1" key="2">
    <citation type="journal article" date="2015" name="Data Brief">
        <title>Shoot transcriptome of the giant reed, Arundo donax.</title>
        <authorList>
            <person name="Barrero R.A."/>
            <person name="Guerrero F.D."/>
            <person name="Moolhuijzen P."/>
            <person name="Goolsby J.A."/>
            <person name="Tidwell J."/>
            <person name="Bellgard S.E."/>
            <person name="Bellgard M.I."/>
        </authorList>
    </citation>
    <scope>NUCLEOTIDE SEQUENCE</scope>
    <source>
        <tissue evidence="1">Shoot tissue taken approximately 20 cm above the soil surface</tissue>
    </source>
</reference>
<dbReference type="AlphaFoldDB" id="A0A0A8ZCJ8"/>
<sequence length="26" mass="2841">MLSDSYGIAQFSLSNSNKIRVPSVIN</sequence>
<name>A0A0A8ZCJ8_ARUDO</name>
<proteinExistence type="predicted"/>
<evidence type="ECO:0000313" key="1">
    <source>
        <dbReference type="EMBL" id="JAD36536.1"/>
    </source>
</evidence>